<feature type="compositionally biased region" description="Acidic residues" evidence="8">
    <location>
        <begin position="1558"/>
        <end position="1599"/>
    </location>
</feature>
<feature type="repeat" description="WD" evidence="7">
    <location>
        <begin position="107"/>
        <end position="148"/>
    </location>
</feature>
<proteinExistence type="predicted"/>
<evidence type="ECO:0000256" key="4">
    <source>
        <dbReference type="ARBA" id="ARBA00022803"/>
    </source>
</evidence>
<feature type="domain" description="IFT140 first beta-propeller" evidence="9">
    <location>
        <begin position="3"/>
        <end position="423"/>
    </location>
</feature>
<dbReference type="InterPro" id="IPR056156">
    <property type="entry name" value="TPR_IF140_C"/>
</dbReference>
<dbReference type="SUPFAM" id="SSF48452">
    <property type="entry name" value="TPR-like"/>
    <property type="match status" value="1"/>
</dbReference>
<dbReference type="Pfam" id="PF24760">
    <property type="entry name" value="TPR_IF140_C"/>
    <property type="match status" value="1"/>
</dbReference>
<evidence type="ECO:0000256" key="6">
    <source>
        <dbReference type="ARBA" id="ARBA00023273"/>
    </source>
</evidence>
<keyword evidence="6" id="KW-0966">Cell projection</keyword>
<feature type="compositionally biased region" description="Polar residues" evidence="8">
    <location>
        <begin position="1625"/>
        <end position="1637"/>
    </location>
</feature>
<evidence type="ECO:0000259" key="12">
    <source>
        <dbReference type="Pfam" id="PF24762"/>
    </source>
</evidence>
<dbReference type="GO" id="GO:0035721">
    <property type="term" value="P:intraciliary retrograde transport"/>
    <property type="evidence" value="ECO:0007669"/>
    <property type="project" value="TreeGrafter"/>
</dbReference>
<dbReference type="Gene3D" id="1.25.40.470">
    <property type="match status" value="2"/>
</dbReference>
<evidence type="ECO:0000256" key="2">
    <source>
        <dbReference type="ARBA" id="ARBA00022574"/>
    </source>
</evidence>
<keyword evidence="3" id="KW-0677">Repeat</keyword>
<dbReference type="PROSITE" id="PS50082">
    <property type="entry name" value="WD_REPEATS_2"/>
    <property type="match status" value="1"/>
</dbReference>
<dbReference type="InterPro" id="IPR056154">
    <property type="entry name" value="Beta-prop_IFT140_1st"/>
</dbReference>
<dbReference type="Proteomes" id="UP000198287">
    <property type="component" value="Unassembled WGS sequence"/>
</dbReference>
<dbReference type="GO" id="GO:0005930">
    <property type="term" value="C:axoneme"/>
    <property type="evidence" value="ECO:0007669"/>
    <property type="project" value="TreeGrafter"/>
</dbReference>
<dbReference type="InterPro" id="IPR001680">
    <property type="entry name" value="WD40_rpt"/>
</dbReference>
<evidence type="ECO:0000259" key="11">
    <source>
        <dbReference type="Pfam" id="PF24760"/>
    </source>
</evidence>
<name>A0A226EG88_FOLCA</name>
<dbReference type="InterPro" id="IPR011990">
    <property type="entry name" value="TPR-like_helical_dom_sf"/>
</dbReference>
<evidence type="ECO:0000313" key="13">
    <source>
        <dbReference type="EMBL" id="OXA56340.1"/>
    </source>
</evidence>
<evidence type="ECO:0000256" key="7">
    <source>
        <dbReference type="PROSITE-ProRule" id="PRU00221"/>
    </source>
</evidence>
<dbReference type="Pfam" id="PF23385">
    <property type="entry name" value="Beta-prop_IFT140_2nd"/>
    <property type="match status" value="1"/>
</dbReference>
<keyword evidence="4" id="KW-0802">TPR repeat</keyword>
<evidence type="ECO:0000313" key="14">
    <source>
        <dbReference type="Proteomes" id="UP000198287"/>
    </source>
</evidence>
<dbReference type="PANTHER" id="PTHR15722">
    <property type="entry name" value="IFT140/172-RELATED"/>
    <property type="match status" value="1"/>
</dbReference>
<dbReference type="STRING" id="158441.A0A226EG88"/>
<dbReference type="PANTHER" id="PTHR15722:SF7">
    <property type="entry name" value="INTRAFLAGELLAR TRANSPORT PROTEIN 140 HOMOLOG"/>
    <property type="match status" value="1"/>
</dbReference>
<keyword evidence="13" id="KW-0282">Flagellum</keyword>
<dbReference type="Pfam" id="PF23383">
    <property type="entry name" value="Beta-prop_IFT140_1st"/>
    <property type="match status" value="1"/>
</dbReference>
<protein>
    <submittedName>
        <fullName evidence="13">Intraflagellar transport protein osm-1</fullName>
    </submittedName>
</protein>
<dbReference type="OMA" id="YAQFMES"/>
<dbReference type="InterPro" id="IPR036322">
    <property type="entry name" value="WD40_repeat_dom_sf"/>
</dbReference>
<feature type="domain" description="IF140 C-terminal TPR" evidence="11">
    <location>
        <begin position="1360"/>
        <end position="1482"/>
    </location>
</feature>
<sequence>MSIYFDSKITIPDGPSNYFGKRIFLDMDWHSEYQLLAMSHSDDKGGSGVSVYDHSKEETSNVDASTQEGIQITSIKWHPKSKILAMGHETGEVVIWNHEEGELFEGSRGHNATIMLMEWSNDGALLVSSDNMGILIIWKSDSQGHLQTHFIHDFKDPVCHIVFRQTARVPGKTRDDDAERALEMMTNWRPKTGRNRGGDRNGRQTPRPSDDLPPNEKSFFVAVLSGTIYYLKESGSNEEILSSGSSIKSLLFFAPKEQLIILTEAQIMGHFRVSADGDLNEINKQMKIGGRGDIRLFWVGTSSLAVIGREPTVRLMDIVGTENTVLEAKPHEIGDDESFVSLDYHPKDGVICCCTNKGKLVMWKEVEPPFSDEGECRQTEDGHWEAMNVTMVPSSSKSAKWCPSASGVIAVNGQQDVILLQEQELCFHFSHQVSVVQTQPSILSVQLLAHKKSFDIKVDMQIKGVTTSEAHVVFWNGSKVVTYEFGPQLATNYKFVGSFANKSDSILVQEMSLYMQELGQIQIRTFQGTIKQTLAFTGNEGPPITLAIGGDYLTSGSEYGHIKIWHIGRREAKLHTSPKNLHEYIERLGEIMSANTNCNGTKTGFIVAKVNLVPDSKLYVMDLASNAIQEVNFPSQFVEKFFWEEENPSYIALEVRTLSKELQTILDNESFEQLRKDVESSNNVRHKALKSSVKYIRPCKDIRRPWKSSTLNKDEEEDDLQKKLSRKYVSGQGGGSDDDENYRRTTDIELPRGVQHAIITIFADSEKGILIHEKRVDLDGKFLVGLGVPCIYLAENGATASRIAELRDLKDGEISKSRYIPQNSLKIRIDKQIIAEFDGVEDEHKEGRAALMKYLYHTLFDDIDGALRAIRFIQNEKIYSNMVRNCVKTRRMDVALLCLAKMKEARIAREVRRVIENEKEPQTHVAQLAIQLGMLEEAEILYREAARYDLLLELYVMSEKWEKAIRLCESHCRIQLRSTYHAYGKSLEYDKKIPEAIEAYEKAETHRYEVPRMLVDDPDQLQSYIVKKKDKDLYQWWAQYLESTGDIESSLRYYELAHDWLSLVRLLCYLGSYEKAVQVANKVDDKASAYHLARTLEDNGELLKAIKFFSRAGAYGHGIRMCIANNLVDELWSLSLKASPSEQADAAKYFETVEPPYFSRAIQLYHKAGYQSKALDLAFSAQEFSALQAIVRDVMDQPNMNTDPLLLQKCANFFVQNDEIDKALDMLCAAHKYPEAMDLCVQHNFTITDEIAERLTAPKGIGLDEHTRVRLLEKMGESCTIQGNYHLAAKKYTQAGNKIEAIKSLVKSGDTERIIFYANVSRHRDIYMIAAHYLQTTDWRKNPKVVQSIVQYYTKAQAFESLAGFYETVAESEIESGRDYKKAVEEYRNAAKSWNNLLACGARQYEDRCASVEGKINVIGKFLKIKDTLHFDADSALNELGKMLEDSRPDNGVRPGDICGLIVEHYVKQGEMEKAITILEKMPTYTGGKSLTHFLSPETTAKLENALENSNTLSRIRSGGKTNAAQSKSKPKSNPATSTQNFLPFLVADENQNGKDENSDEEEEEEVVDDEDDDEGVEGEDGEEIEEEESSDNDDEEEILYSNTANHVGGAGKVGNPQTGFFGRSNGQTSTAYPQFK</sequence>
<reference evidence="13 14" key="1">
    <citation type="submission" date="2015-12" db="EMBL/GenBank/DDBJ databases">
        <title>The genome of Folsomia candida.</title>
        <authorList>
            <person name="Faddeeva A."/>
            <person name="Derks M.F."/>
            <person name="Anvar Y."/>
            <person name="Smit S."/>
            <person name="Van Straalen N."/>
            <person name="Roelofs D."/>
        </authorList>
    </citation>
    <scope>NUCLEOTIDE SEQUENCE [LARGE SCALE GENOMIC DNA]</scope>
    <source>
        <strain evidence="13 14">VU population</strain>
        <tissue evidence="13">Whole body</tissue>
    </source>
</reference>
<evidence type="ECO:0000259" key="10">
    <source>
        <dbReference type="Pfam" id="PF23385"/>
    </source>
</evidence>
<feature type="region of interest" description="Disordered" evidence="8">
    <location>
        <begin position="1509"/>
        <end position="1637"/>
    </location>
</feature>
<evidence type="ECO:0000256" key="5">
    <source>
        <dbReference type="ARBA" id="ARBA00023069"/>
    </source>
</evidence>
<dbReference type="OrthoDB" id="10258787at2759"/>
<dbReference type="GO" id="GO:0036064">
    <property type="term" value="C:ciliary basal body"/>
    <property type="evidence" value="ECO:0007669"/>
    <property type="project" value="TreeGrafter"/>
</dbReference>
<keyword evidence="2 7" id="KW-0853">WD repeat</keyword>
<dbReference type="InterPro" id="IPR015943">
    <property type="entry name" value="WD40/YVTN_repeat-like_dom_sf"/>
</dbReference>
<keyword evidence="5" id="KW-0969">Cilium</keyword>
<dbReference type="InterPro" id="IPR056168">
    <property type="entry name" value="TPR_IF140/IFT172/WDR19"/>
</dbReference>
<feature type="region of interest" description="Disordered" evidence="8">
    <location>
        <begin position="183"/>
        <end position="216"/>
    </location>
</feature>
<feature type="region of interest" description="Disordered" evidence="8">
    <location>
        <begin position="707"/>
        <end position="743"/>
    </location>
</feature>
<feature type="compositionally biased region" description="Polar residues" evidence="8">
    <location>
        <begin position="1509"/>
        <end position="1542"/>
    </location>
</feature>
<dbReference type="Pfam" id="PF24762">
    <property type="entry name" value="TPR_IF140-IFT172"/>
    <property type="match status" value="1"/>
</dbReference>
<dbReference type="SUPFAM" id="SSF50978">
    <property type="entry name" value="WD40 repeat-like"/>
    <property type="match status" value="1"/>
</dbReference>
<gene>
    <name evidence="13" type="ORF">Fcan01_09744</name>
</gene>
<dbReference type="InterPro" id="IPR056155">
    <property type="entry name" value="Beta-prop_IFT140_2nd"/>
</dbReference>
<evidence type="ECO:0000256" key="8">
    <source>
        <dbReference type="SAM" id="MobiDB-lite"/>
    </source>
</evidence>
<comment type="caution">
    <text evidence="13">The sequence shown here is derived from an EMBL/GenBank/DDBJ whole genome shotgun (WGS) entry which is preliminary data.</text>
</comment>
<evidence type="ECO:0000256" key="1">
    <source>
        <dbReference type="ARBA" id="ARBA00004138"/>
    </source>
</evidence>
<dbReference type="GO" id="GO:0030991">
    <property type="term" value="C:intraciliary transport particle A"/>
    <property type="evidence" value="ECO:0007669"/>
    <property type="project" value="TreeGrafter"/>
</dbReference>
<dbReference type="Gene3D" id="2.130.10.10">
    <property type="entry name" value="YVTN repeat-like/Quinoprotein amine dehydrogenase"/>
    <property type="match status" value="2"/>
</dbReference>
<accession>A0A226EG88</accession>
<evidence type="ECO:0000256" key="3">
    <source>
        <dbReference type="ARBA" id="ARBA00022737"/>
    </source>
</evidence>
<dbReference type="EMBL" id="LNIX01000004">
    <property type="protein sequence ID" value="OXA56340.1"/>
    <property type="molecule type" value="Genomic_DNA"/>
</dbReference>
<keyword evidence="14" id="KW-1185">Reference proteome</keyword>
<organism evidence="13 14">
    <name type="scientific">Folsomia candida</name>
    <name type="common">Springtail</name>
    <dbReference type="NCBI Taxonomy" id="158441"/>
    <lineage>
        <taxon>Eukaryota</taxon>
        <taxon>Metazoa</taxon>
        <taxon>Ecdysozoa</taxon>
        <taxon>Arthropoda</taxon>
        <taxon>Hexapoda</taxon>
        <taxon>Collembola</taxon>
        <taxon>Entomobryomorpha</taxon>
        <taxon>Isotomoidea</taxon>
        <taxon>Isotomidae</taxon>
        <taxon>Proisotominae</taxon>
        <taxon>Folsomia</taxon>
    </lineage>
</organism>
<evidence type="ECO:0000259" key="9">
    <source>
        <dbReference type="Pfam" id="PF23383"/>
    </source>
</evidence>
<feature type="domain" description="IF140/IFT172/WDR19 TPR" evidence="12">
    <location>
        <begin position="862"/>
        <end position="1352"/>
    </location>
</feature>
<comment type="subcellular location">
    <subcellularLocation>
        <location evidence="1">Cell projection</location>
        <location evidence="1">Cilium</location>
    </subcellularLocation>
</comment>
<dbReference type="SMART" id="SM00320">
    <property type="entry name" value="WD40"/>
    <property type="match status" value="4"/>
</dbReference>
<feature type="domain" description="IFT140 second beta-propeller" evidence="10">
    <location>
        <begin position="431"/>
        <end position="795"/>
    </location>
</feature>